<feature type="region of interest" description="Disordered" evidence="6">
    <location>
        <begin position="371"/>
        <end position="429"/>
    </location>
</feature>
<dbReference type="Gene3D" id="3.40.50.300">
    <property type="entry name" value="P-loop containing nucleotide triphosphate hydrolases"/>
    <property type="match status" value="2"/>
</dbReference>
<gene>
    <name evidence="9" type="ORF">QP433_07550</name>
</gene>
<dbReference type="InterPro" id="IPR001650">
    <property type="entry name" value="Helicase_C-like"/>
</dbReference>
<keyword evidence="4" id="KW-0067">ATP-binding</keyword>
<keyword evidence="2 9" id="KW-0378">Hydrolase</keyword>
<dbReference type="PANTHER" id="PTHR47959:SF13">
    <property type="entry name" value="ATP-DEPENDENT RNA HELICASE RHLE"/>
    <property type="match status" value="1"/>
</dbReference>
<evidence type="ECO:0000313" key="10">
    <source>
        <dbReference type="Proteomes" id="UP001229251"/>
    </source>
</evidence>
<feature type="compositionally biased region" description="Basic residues" evidence="6">
    <location>
        <begin position="386"/>
        <end position="429"/>
    </location>
</feature>
<dbReference type="Proteomes" id="UP001229251">
    <property type="component" value="Unassembled WGS sequence"/>
</dbReference>
<dbReference type="PROSITE" id="PS51192">
    <property type="entry name" value="HELICASE_ATP_BIND_1"/>
    <property type="match status" value="1"/>
</dbReference>
<dbReference type="CDD" id="cd00268">
    <property type="entry name" value="DEADc"/>
    <property type="match status" value="1"/>
</dbReference>
<name>A0AAJ1Q6K5_9LACT</name>
<evidence type="ECO:0000259" key="7">
    <source>
        <dbReference type="PROSITE" id="PS51192"/>
    </source>
</evidence>
<dbReference type="GO" id="GO:0003724">
    <property type="term" value="F:RNA helicase activity"/>
    <property type="evidence" value="ECO:0007669"/>
    <property type="project" value="TreeGrafter"/>
</dbReference>
<protein>
    <submittedName>
        <fullName evidence="9">DEAD/DEAH box helicase</fullName>
        <ecNumber evidence="9">3.6.4.-</ecNumber>
    </submittedName>
</protein>
<dbReference type="SMART" id="SM00487">
    <property type="entry name" value="DEXDc"/>
    <property type="match status" value="1"/>
</dbReference>
<dbReference type="InterPro" id="IPR011545">
    <property type="entry name" value="DEAD/DEAH_box_helicase_dom"/>
</dbReference>
<dbReference type="PANTHER" id="PTHR47959">
    <property type="entry name" value="ATP-DEPENDENT RNA HELICASE RHLE-RELATED"/>
    <property type="match status" value="1"/>
</dbReference>
<feature type="domain" description="Helicase C-terminal" evidence="8">
    <location>
        <begin position="223"/>
        <end position="368"/>
    </location>
</feature>
<proteinExistence type="inferred from homology"/>
<keyword evidence="1" id="KW-0547">Nucleotide-binding</keyword>
<dbReference type="GO" id="GO:0005524">
    <property type="term" value="F:ATP binding"/>
    <property type="evidence" value="ECO:0007669"/>
    <property type="project" value="UniProtKB-KW"/>
</dbReference>
<evidence type="ECO:0000313" key="9">
    <source>
        <dbReference type="EMBL" id="MDK7187832.1"/>
    </source>
</evidence>
<accession>A0AAJ1Q6K5</accession>
<dbReference type="AlphaFoldDB" id="A0AAJ1Q6K5"/>
<dbReference type="InterPro" id="IPR044742">
    <property type="entry name" value="DEAD/DEAH_RhlB"/>
</dbReference>
<evidence type="ECO:0000259" key="8">
    <source>
        <dbReference type="PROSITE" id="PS51194"/>
    </source>
</evidence>
<comment type="caution">
    <text evidence="9">The sequence shown here is derived from an EMBL/GenBank/DDBJ whole genome shotgun (WGS) entry which is preliminary data.</text>
</comment>
<dbReference type="PROSITE" id="PS51194">
    <property type="entry name" value="HELICASE_CTER"/>
    <property type="match status" value="1"/>
</dbReference>
<dbReference type="RefSeq" id="WP_285066270.1">
    <property type="nucleotide sequence ID" value="NZ_JASOOE010000015.1"/>
</dbReference>
<sequence length="429" mass="48558">MIEKLPLTLQKRWQEKEFQAASQVQEAVIPELLANHSVLAISPTGTGKTLAYLLPLLSLTQPNRQLQSLVFVPSQELARQIYEVAQEWSQGLGLTIQCLIGGANKRNQIQALKEKPEVIIATPGRFAELLKESAKLKVHQVQRVIYDEADYLFQADSQLDQDLALINHRLMRDVAKSYFSASYHQDLKEYLADQVLDRRFELTQPVSTIQHIYLICQNRRKVAMLKHLAFVEGMQAIVFFDQINDLEIAAAKLIYEGIPVVALHSQLSKIERQRALEIFSKGQAIYLLTTDLAARGIDLPEIPYVIQFDRVSEADTYIHRSGRTGRMGQAGTVISLLNQQEALDLKRILDGQGIDLNERFLYQSQLLADKPEKKEGSAANKPANKSSKKSSKRSSKKRTSQKKGQPVKKKSNKKRHAVQKNKGKRRNKA</sequence>
<evidence type="ECO:0000256" key="5">
    <source>
        <dbReference type="ARBA" id="ARBA00038437"/>
    </source>
</evidence>
<evidence type="ECO:0000256" key="6">
    <source>
        <dbReference type="SAM" id="MobiDB-lite"/>
    </source>
</evidence>
<dbReference type="SUPFAM" id="SSF52540">
    <property type="entry name" value="P-loop containing nucleoside triphosphate hydrolases"/>
    <property type="match status" value="1"/>
</dbReference>
<comment type="similarity">
    <text evidence="5">Belongs to the DEAD box helicase family.</text>
</comment>
<dbReference type="Pfam" id="PF00271">
    <property type="entry name" value="Helicase_C"/>
    <property type="match status" value="1"/>
</dbReference>
<dbReference type="EC" id="3.6.4.-" evidence="9"/>
<dbReference type="SMART" id="SM00490">
    <property type="entry name" value="HELICc"/>
    <property type="match status" value="1"/>
</dbReference>
<dbReference type="CDD" id="cd18787">
    <property type="entry name" value="SF2_C_DEAD"/>
    <property type="match status" value="1"/>
</dbReference>
<dbReference type="GO" id="GO:0005829">
    <property type="term" value="C:cytosol"/>
    <property type="evidence" value="ECO:0007669"/>
    <property type="project" value="TreeGrafter"/>
</dbReference>
<organism evidence="9 10">
    <name type="scientific">Facklamia hominis</name>
    <dbReference type="NCBI Taxonomy" id="178214"/>
    <lineage>
        <taxon>Bacteria</taxon>
        <taxon>Bacillati</taxon>
        <taxon>Bacillota</taxon>
        <taxon>Bacilli</taxon>
        <taxon>Lactobacillales</taxon>
        <taxon>Aerococcaceae</taxon>
        <taxon>Facklamia</taxon>
    </lineage>
</organism>
<dbReference type="InterPro" id="IPR014001">
    <property type="entry name" value="Helicase_ATP-bd"/>
</dbReference>
<dbReference type="InterPro" id="IPR027417">
    <property type="entry name" value="P-loop_NTPase"/>
</dbReference>
<evidence type="ECO:0000256" key="3">
    <source>
        <dbReference type="ARBA" id="ARBA00022806"/>
    </source>
</evidence>
<evidence type="ECO:0000256" key="4">
    <source>
        <dbReference type="ARBA" id="ARBA00022840"/>
    </source>
</evidence>
<feature type="domain" description="Helicase ATP-binding" evidence="7">
    <location>
        <begin position="29"/>
        <end position="201"/>
    </location>
</feature>
<dbReference type="GO" id="GO:0003676">
    <property type="term" value="F:nucleic acid binding"/>
    <property type="evidence" value="ECO:0007669"/>
    <property type="project" value="InterPro"/>
</dbReference>
<evidence type="ECO:0000256" key="2">
    <source>
        <dbReference type="ARBA" id="ARBA00022801"/>
    </source>
</evidence>
<reference evidence="9" key="1">
    <citation type="submission" date="2023-05" db="EMBL/GenBank/DDBJ databases">
        <title>Cataloging the Phylogenetic Diversity of Human Bladder Bacteria.</title>
        <authorList>
            <person name="Du J."/>
        </authorList>
    </citation>
    <scope>NUCLEOTIDE SEQUENCE</scope>
    <source>
        <strain evidence="9">UMB1231</strain>
    </source>
</reference>
<dbReference type="GO" id="GO:0016787">
    <property type="term" value="F:hydrolase activity"/>
    <property type="evidence" value="ECO:0007669"/>
    <property type="project" value="UniProtKB-KW"/>
</dbReference>
<dbReference type="InterPro" id="IPR050079">
    <property type="entry name" value="DEAD_box_RNA_helicase"/>
</dbReference>
<evidence type="ECO:0000256" key="1">
    <source>
        <dbReference type="ARBA" id="ARBA00022741"/>
    </source>
</evidence>
<dbReference type="EMBL" id="JASOOE010000015">
    <property type="protein sequence ID" value="MDK7187832.1"/>
    <property type="molecule type" value="Genomic_DNA"/>
</dbReference>
<keyword evidence="3 9" id="KW-0347">Helicase</keyword>
<dbReference type="Pfam" id="PF00270">
    <property type="entry name" value="DEAD"/>
    <property type="match status" value="1"/>
</dbReference>